<gene>
    <name evidence="1" type="ORF">ArsFIN_56140</name>
    <name evidence="2" type="ORF">QE258_28020</name>
</gene>
<evidence type="ECO:0000313" key="3">
    <source>
        <dbReference type="Proteomes" id="UP000295134"/>
    </source>
</evidence>
<evidence type="ECO:0000313" key="4">
    <source>
        <dbReference type="Proteomes" id="UP001177592"/>
    </source>
</evidence>
<evidence type="ECO:0000313" key="1">
    <source>
        <dbReference type="EMBL" id="QBY47003.1"/>
    </source>
</evidence>
<dbReference type="EMBL" id="CP038627">
    <property type="protein sequence ID" value="QBY47003.1"/>
    <property type="molecule type" value="Genomic_DNA"/>
</dbReference>
<accession>A0A4V1BXV4</accession>
<dbReference type="GeneID" id="39751576"/>
<evidence type="ECO:0000313" key="2">
    <source>
        <dbReference type="EMBL" id="WGM09193.1"/>
    </source>
</evidence>
<dbReference type="Proteomes" id="UP000295134">
    <property type="component" value="Plasmid pArsFIN15"/>
</dbReference>
<sequence>MTEDNLKADYFDIYDSCEEINKLIQPEIIDKKEIVYLWKNSKIALCFDWGVDYWDRLALDIEFIVNQVKNSVYTDTADLKFLELLYSIVGDKINLINESSVNRIIKRIENILFYLKNRKSHLILPEKITYEDFLLKSSIINVQPISAMTRAVTFPEKRQINLNPILSFKAKPYKTNCEYFYINIPSRKGTEWISYNSIKKAIDFNNYFLSGVEYDDFVLPKDEINALLYLYRIDKEERSNYYLESKNTRIENRSNNTLSHFPSTTSSSPKTVNYLASALKAFIQIQYGAEVAENIRKYLEDPNSEVSQDFSGIGLKAPNGKALQKHMRDVVIEIIPEIEKSEVNTLE</sequence>
<dbReference type="EMBL" id="CP123539">
    <property type="protein sequence ID" value="WGM09193.1"/>
    <property type="molecule type" value="Genomic_DNA"/>
</dbReference>
<organism evidence="1 3">
    <name type="scientific">Arsenophonus nasoniae</name>
    <name type="common">son-killer infecting Nasonia vitripennis</name>
    <dbReference type="NCBI Taxonomy" id="638"/>
    <lineage>
        <taxon>Bacteria</taxon>
        <taxon>Pseudomonadati</taxon>
        <taxon>Pseudomonadota</taxon>
        <taxon>Gammaproteobacteria</taxon>
        <taxon>Enterobacterales</taxon>
        <taxon>Morganellaceae</taxon>
        <taxon>Arsenophonus</taxon>
    </lineage>
</organism>
<name>A0A4V1BXV4_9GAMM</name>
<keyword evidence="1" id="KW-0614">Plasmid</keyword>
<reference evidence="1 3" key="1">
    <citation type="submission" date="2019-03" db="EMBL/GenBank/DDBJ databases">
        <title>Long-read sequencing reveals hyperdense prophage content in a complex bacterial symbiont genome.</title>
        <authorList>
            <person name="Frost C.L."/>
            <person name="Siozios S."/>
            <person name="Nadal-Jimenez P."/>
            <person name="Brockhurst M.A."/>
            <person name="King K.C."/>
            <person name="Darby A.C."/>
            <person name="Hurst G.D.D."/>
        </authorList>
    </citation>
    <scope>NUCLEOTIDE SEQUENCE [LARGE SCALE GENOMIC DNA]</scope>
    <source>
        <strain evidence="1 3">FIN</strain>
        <plasmid evidence="1">pArsFIN15</plasmid>
        <plasmid evidence="3">parsfin15</plasmid>
    </source>
</reference>
<dbReference type="RefSeq" id="WP_026824130.1">
    <property type="nucleotide sequence ID" value="NZ_CP038627.1"/>
</dbReference>
<geneLocation type="plasmid" evidence="3">
    <name>parsfin15</name>
</geneLocation>
<dbReference type="KEGG" id="ans:ArsFIN_56140"/>
<reference evidence="2" key="2">
    <citation type="submission" date="2023-04" db="EMBL/GenBank/DDBJ databases">
        <title>Genome dynamics across the evolutionary transition to endosymbiosis.</title>
        <authorList>
            <person name="Siozios S."/>
            <person name="Nadal-Jimenez P."/>
            <person name="Azagi T."/>
            <person name="Sprong H."/>
            <person name="Frost C.L."/>
            <person name="Parratt S.R."/>
            <person name="Taylor G."/>
            <person name="Brettell L."/>
            <person name="Lew K.C."/>
            <person name="Croft L."/>
            <person name="King K.C."/>
            <person name="Brockhurst M.A."/>
            <person name="Hypsa V."/>
            <person name="Novakova E."/>
            <person name="Darby A.C."/>
            <person name="Hurst G.D.D."/>
        </authorList>
    </citation>
    <scope>NUCLEOTIDE SEQUENCE</scope>
    <source>
        <strain evidence="2">ANv_CAN</strain>
        <plasmid evidence="2">paNv_CAN16</plasmid>
    </source>
</reference>
<dbReference type="AlphaFoldDB" id="A0A4V1BXV4"/>
<proteinExistence type="predicted"/>
<dbReference type="Proteomes" id="UP001177592">
    <property type="component" value="Plasmid paNv_CAN16"/>
</dbReference>
<keyword evidence="4" id="KW-1185">Reference proteome</keyword>
<geneLocation type="plasmid" evidence="2 4">
    <name>paNv_CAN16</name>
</geneLocation>
<protein>
    <submittedName>
        <fullName evidence="1">Uncharacterized protein</fullName>
    </submittedName>
</protein>
<geneLocation type="plasmid" evidence="1">
    <name>pArsFIN15</name>
</geneLocation>